<dbReference type="PANTHER" id="PTHR38462:SF1">
    <property type="entry name" value="YPRB RIBONUCLEASE H-LIKE DOMAIN-CONTAINING PROTEIN"/>
    <property type="match status" value="1"/>
</dbReference>
<feature type="region of interest" description="Disordered" evidence="1">
    <location>
        <begin position="1"/>
        <end position="75"/>
    </location>
</feature>
<gene>
    <name evidence="3" type="ORF">OMP38_00830</name>
</gene>
<dbReference type="Pfam" id="PF13482">
    <property type="entry name" value="RNase_H_2"/>
    <property type="match status" value="1"/>
</dbReference>
<accession>A0A9X4QKX5</accession>
<dbReference type="InterPro" id="IPR012337">
    <property type="entry name" value="RNaseH-like_sf"/>
</dbReference>
<dbReference type="PANTHER" id="PTHR38462">
    <property type="entry name" value="EXONUCLEASE-LIKE PROTEIN"/>
    <property type="match status" value="1"/>
</dbReference>
<feature type="compositionally biased region" description="Basic and acidic residues" evidence="1">
    <location>
        <begin position="60"/>
        <end position="72"/>
    </location>
</feature>
<dbReference type="Proteomes" id="UP001153387">
    <property type="component" value="Unassembled WGS sequence"/>
</dbReference>
<comment type="caution">
    <text evidence="3">The sequence shown here is derived from an EMBL/GenBank/DDBJ whole genome shotgun (WGS) entry which is preliminary data.</text>
</comment>
<dbReference type="AlphaFoldDB" id="A0A9X4QKX5"/>
<dbReference type="SUPFAM" id="SSF53098">
    <property type="entry name" value="Ribonuclease H-like"/>
    <property type="match status" value="1"/>
</dbReference>
<feature type="domain" description="YprB ribonuclease H-like" evidence="2">
    <location>
        <begin position="156"/>
        <end position="326"/>
    </location>
</feature>
<reference evidence="3 4" key="1">
    <citation type="submission" date="2022-10" db="EMBL/GenBank/DDBJ databases">
        <title>Comparative genomic analysis of Cohnella hashimotonis sp. nov., isolated from the International Space Station.</title>
        <authorList>
            <person name="Simpson A."/>
            <person name="Venkateswaran K."/>
        </authorList>
    </citation>
    <scope>NUCLEOTIDE SEQUENCE [LARGE SCALE GENOMIC DNA]</scope>
    <source>
        <strain evidence="3 4">DSM 18997</strain>
    </source>
</reference>
<evidence type="ECO:0000259" key="2">
    <source>
        <dbReference type="Pfam" id="PF13482"/>
    </source>
</evidence>
<evidence type="ECO:0000313" key="4">
    <source>
        <dbReference type="Proteomes" id="UP001153387"/>
    </source>
</evidence>
<dbReference type="EMBL" id="JAPDHZ010000002">
    <property type="protein sequence ID" value="MDG0789561.1"/>
    <property type="molecule type" value="Genomic_DNA"/>
</dbReference>
<dbReference type="RefSeq" id="WP_277563492.1">
    <property type="nucleotide sequence ID" value="NZ_JAPDHZ010000002.1"/>
</dbReference>
<feature type="compositionally biased region" description="Basic and acidic residues" evidence="1">
    <location>
        <begin position="1"/>
        <end position="12"/>
    </location>
</feature>
<dbReference type="InterPro" id="IPR038720">
    <property type="entry name" value="YprB_RNase_H-like_dom"/>
</dbReference>
<proteinExistence type="predicted"/>
<evidence type="ECO:0000256" key="1">
    <source>
        <dbReference type="SAM" id="MobiDB-lite"/>
    </source>
</evidence>
<organism evidence="3 4">
    <name type="scientific">Cohnella ginsengisoli</name>
    <dbReference type="NCBI Taxonomy" id="425004"/>
    <lineage>
        <taxon>Bacteria</taxon>
        <taxon>Bacillati</taxon>
        <taxon>Bacillota</taxon>
        <taxon>Bacilli</taxon>
        <taxon>Bacillales</taxon>
        <taxon>Paenibacillaceae</taxon>
        <taxon>Cohnella</taxon>
    </lineage>
</organism>
<name>A0A9X4QKX5_9BACL</name>
<keyword evidence="4" id="KW-1185">Reference proteome</keyword>
<sequence length="485" mass="53170">MSSLRDRLDRLRAHSASSKADESLGGAAAEAGNGVSSAGAVGSSSRSGADARGSAGPSAGRERTTKDTEDKGISGSGLHPALAALHVEEVAGEYGSFLRRRAVYPLEHRHGHYVLSELIHCARRLKPIAVRQNRKRGTPAADALPEPMDIEAQRLLFLDTETTGLGVGSGNLPFMIGFGYADGEAGTFTVEQLLIRHPGEERAMLAYLLGKFAGVTHLVTYNGRSFDWPVLTSRFVLNGWRPSGVEPGHLDFLHPSRALWKNTLPSCRLSRIEEDRLGIVRGEDVPGSLAPELYMKYLSDGDASHLRGVYIHNERDILTLASLTVHFGGVLEGRLGAEWALPEEPEELFRTAAWLADHGGEQHAERLFAALIAEGTPGGRWLLPAAARLKRLGRHDEAAGLWERAARLAESRLLPSAEAHIELSMHYEHRRREPGIALDYASRALDLLQRRTSLRQSDRMRAELDAIRHRLARLRRKIEATGRLG</sequence>
<protein>
    <submittedName>
        <fullName evidence="3">Ribonuclease H-like domain-containing protein</fullName>
    </submittedName>
</protein>
<evidence type="ECO:0000313" key="3">
    <source>
        <dbReference type="EMBL" id="MDG0789561.1"/>
    </source>
</evidence>
<feature type="compositionally biased region" description="Low complexity" evidence="1">
    <location>
        <begin position="23"/>
        <end position="59"/>
    </location>
</feature>